<dbReference type="EMBL" id="CP014133">
    <property type="protein sequence ID" value="AVH30002.1"/>
    <property type="molecule type" value="Genomic_DNA"/>
</dbReference>
<dbReference type="Proteomes" id="UP000237665">
    <property type="component" value="Chromosome 2"/>
</dbReference>
<gene>
    <name evidence="1" type="ORF">AL468_23105</name>
</gene>
<name>A0ABN5HU37_9VIBR</name>
<protein>
    <submittedName>
        <fullName evidence="1">Uncharacterized protein</fullName>
    </submittedName>
</protein>
<proteinExistence type="predicted"/>
<dbReference type="RefSeq" id="WP_046875418.1">
    <property type="nucleotide sequence ID" value="NZ_CP014133.1"/>
</dbReference>
<sequence length="142" mass="16073">MDGKFDCYCQIHSCDISHDNRLWGNHKDTEELGIFDENLMSRFFEEVVAIAEQVFYEECTLNVLLTESCGLKLNESSTSAAGCGIVGGFHLEKYTEADGDKVLLVAIDSEANGDRIINRTKVFDSEEEYDEYVEDYSEISDK</sequence>
<organism evidence="1 2">
    <name type="scientific">Vibrio diabolicus</name>
    <dbReference type="NCBI Taxonomy" id="50719"/>
    <lineage>
        <taxon>Bacteria</taxon>
        <taxon>Pseudomonadati</taxon>
        <taxon>Pseudomonadota</taxon>
        <taxon>Gammaproteobacteria</taxon>
        <taxon>Vibrionales</taxon>
        <taxon>Vibrionaceae</taxon>
        <taxon>Vibrio</taxon>
        <taxon>Vibrio diabolicus subgroup</taxon>
    </lineage>
</organism>
<evidence type="ECO:0000313" key="1">
    <source>
        <dbReference type="EMBL" id="AVH30002.1"/>
    </source>
</evidence>
<reference evidence="2" key="1">
    <citation type="submission" date="2017-12" db="EMBL/GenBank/DDBJ databases">
        <title>FDA dAtabase for Regulatory Grade micrObial Sequences (FDA-ARGOS): Supporting development and validation of Infectious Disease Dx tests.</title>
        <authorList>
            <person name="Hoffmann M."/>
            <person name="Allard M."/>
            <person name="Evans P."/>
            <person name="Brown E."/>
            <person name="Tallon L.J."/>
            <person name="Sadzewicz L."/>
            <person name="Sengamalay N."/>
            <person name="Ott S."/>
            <person name="Godinez A."/>
            <person name="Nagaraj S."/>
            <person name="Vavikolanu K."/>
            <person name="Aluvathingal J."/>
            <person name="Nadendla S."/>
            <person name="Hobson J."/>
            <person name="Sichtig H."/>
        </authorList>
    </citation>
    <scope>NUCLEOTIDE SEQUENCE [LARGE SCALE GENOMIC DNA]</scope>
    <source>
        <strain evidence="2">LMG 3418</strain>
    </source>
</reference>
<keyword evidence="2" id="KW-1185">Reference proteome</keyword>
<evidence type="ECO:0000313" key="2">
    <source>
        <dbReference type="Proteomes" id="UP000237665"/>
    </source>
</evidence>
<accession>A0ABN5HU37</accession>